<dbReference type="GO" id="GO:0005524">
    <property type="term" value="F:ATP binding"/>
    <property type="evidence" value="ECO:0007669"/>
    <property type="project" value="UniProtKB-KW"/>
</dbReference>
<dbReference type="Proteomes" id="UP000182836">
    <property type="component" value="Unassembled WGS sequence"/>
</dbReference>
<dbReference type="Proteomes" id="UP000037269">
    <property type="component" value="Unassembled WGS sequence"/>
</dbReference>
<dbReference type="InterPro" id="IPR000700">
    <property type="entry name" value="PAS-assoc_C"/>
</dbReference>
<organism evidence="10 12">
    <name type="scientific">Aneurinibacillus migulanus</name>
    <name type="common">Bacillus migulanus</name>
    <dbReference type="NCBI Taxonomy" id="47500"/>
    <lineage>
        <taxon>Bacteria</taxon>
        <taxon>Bacillati</taxon>
        <taxon>Bacillota</taxon>
        <taxon>Bacilli</taxon>
        <taxon>Bacillales</taxon>
        <taxon>Paenibacillaceae</taxon>
        <taxon>Aneurinibacillus group</taxon>
        <taxon>Aneurinibacillus</taxon>
    </lineage>
</organism>
<dbReference type="SMART" id="SM00091">
    <property type="entry name" value="PAS"/>
    <property type="match status" value="1"/>
</dbReference>
<dbReference type="PROSITE" id="PS00688">
    <property type="entry name" value="SIGMA54_INTERACT_3"/>
    <property type="match status" value="1"/>
</dbReference>
<gene>
    <name evidence="10" type="ORF">AF333_19320</name>
    <name evidence="11" type="ORF">SAMN04487909_110167</name>
</gene>
<dbReference type="FunFam" id="3.40.50.300:FF:000006">
    <property type="entry name" value="DNA-binding transcriptional regulator NtrC"/>
    <property type="match status" value="1"/>
</dbReference>
<evidence type="ECO:0000256" key="2">
    <source>
        <dbReference type="ARBA" id="ARBA00022797"/>
    </source>
</evidence>
<reference evidence="10 12" key="1">
    <citation type="submission" date="2015-07" db="EMBL/GenBank/DDBJ databases">
        <title>Fjat-14205 dsm 2895.</title>
        <authorList>
            <person name="Liu B."/>
            <person name="Wang J."/>
            <person name="Zhu Y."/>
            <person name="Liu G."/>
            <person name="Chen Q."/>
            <person name="Chen Z."/>
            <person name="Lan J."/>
            <person name="Che J."/>
            <person name="Ge C."/>
            <person name="Shi H."/>
            <person name="Pan Z."/>
            <person name="Liu X."/>
        </authorList>
    </citation>
    <scope>NUCLEOTIDE SEQUENCE [LARGE SCALE GENOMIC DNA]</scope>
    <source>
        <strain evidence="10 12">DSM 2895</strain>
    </source>
</reference>
<keyword evidence="4" id="KW-0805">Transcription regulation</keyword>
<dbReference type="GeneID" id="42307305"/>
<dbReference type="InterPro" id="IPR035965">
    <property type="entry name" value="PAS-like_dom_sf"/>
</dbReference>
<dbReference type="EMBL" id="FNED01000010">
    <property type="protein sequence ID" value="SDJ02617.1"/>
    <property type="molecule type" value="Genomic_DNA"/>
</dbReference>
<dbReference type="InterPro" id="IPR009057">
    <property type="entry name" value="Homeodomain-like_sf"/>
</dbReference>
<dbReference type="PROSITE" id="PS50113">
    <property type="entry name" value="PAC"/>
    <property type="match status" value="1"/>
</dbReference>
<keyword evidence="3" id="KW-0067">ATP-binding</keyword>
<dbReference type="Gene3D" id="1.10.8.60">
    <property type="match status" value="1"/>
</dbReference>
<dbReference type="GO" id="GO:0003677">
    <property type="term" value="F:DNA binding"/>
    <property type="evidence" value="ECO:0007669"/>
    <property type="project" value="UniProtKB-KW"/>
</dbReference>
<evidence type="ECO:0000256" key="1">
    <source>
        <dbReference type="ARBA" id="ARBA00022741"/>
    </source>
</evidence>
<accession>A0A0D1VEP5</accession>
<evidence type="ECO:0000313" key="13">
    <source>
        <dbReference type="Proteomes" id="UP000182836"/>
    </source>
</evidence>
<dbReference type="Pfam" id="PF18024">
    <property type="entry name" value="HTH_50"/>
    <property type="match status" value="1"/>
</dbReference>
<evidence type="ECO:0000259" key="7">
    <source>
        <dbReference type="PROSITE" id="PS50045"/>
    </source>
</evidence>
<feature type="domain" description="PAS" evidence="8">
    <location>
        <begin position="117"/>
        <end position="163"/>
    </location>
</feature>
<dbReference type="OrthoDB" id="9771372at2"/>
<dbReference type="InterPro" id="IPR058031">
    <property type="entry name" value="AAA_lid_NorR"/>
</dbReference>
<reference evidence="11 13" key="2">
    <citation type="submission" date="2016-10" db="EMBL/GenBank/DDBJ databases">
        <authorList>
            <person name="de Groot N.N."/>
        </authorList>
    </citation>
    <scope>NUCLEOTIDE SEQUENCE [LARGE SCALE GENOMIC DNA]</scope>
    <source>
        <strain evidence="11 13">DSM 2895</strain>
    </source>
</reference>
<evidence type="ECO:0000259" key="8">
    <source>
        <dbReference type="PROSITE" id="PS50112"/>
    </source>
</evidence>
<evidence type="ECO:0000313" key="12">
    <source>
        <dbReference type="Proteomes" id="UP000037269"/>
    </source>
</evidence>
<name>A0A0D1VEP5_ANEMI</name>
<dbReference type="Pfam" id="PF00158">
    <property type="entry name" value="Sigma54_activat"/>
    <property type="match status" value="1"/>
</dbReference>
<dbReference type="EMBL" id="LGUG01000004">
    <property type="protein sequence ID" value="KON97302.1"/>
    <property type="molecule type" value="Genomic_DNA"/>
</dbReference>
<evidence type="ECO:0000313" key="11">
    <source>
        <dbReference type="EMBL" id="SDJ02617.1"/>
    </source>
</evidence>
<keyword evidence="1" id="KW-0547">Nucleotide-binding</keyword>
<dbReference type="RefSeq" id="WP_043064816.1">
    <property type="nucleotide sequence ID" value="NZ_BJOA01000243.1"/>
</dbReference>
<dbReference type="PROSITE" id="PS50112">
    <property type="entry name" value="PAS"/>
    <property type="match status" value="1"/>
</dbReference>
<dbReference type="Pfam" id="PF13426">
    <property type="entry name" value="PAS_9"/>
    <property type="match status" value="1"/>
</dbReference>
<evidence type="ECO:0000256" key="5">
    <source>
        <dbReference type="ARBA" id="ARBA00023163"/>
    </source>
</evidence>
<dbReference type="SUPFAM" id="SSF55785">
    <property type="entry name" value="PYP-like sensor domain (PAS domain)"/>
    <property type="match status" value="1"/>
</dbReference>
<dbReference type="Pfam" id="PF00989">
    <property type="entry name" value="PAS"/>
    <property type="match status" value="1"/>
</dbReference>
<evidence type="ECO:0000313" key="10">
    <source>
        <dbReference type="EMBL" id="KON97302.1"/>
    </source>
</evidence>
<dbReference type="SUPFAM" id="SSF52540">
    <property type="entry name" value="P-loop containing nucleoside triphosphate hydrolases"/>
    <property type="match status" value="1"/>
</dbReference>
<dbReference type="Gene3D" id="3.40.50.300">
    <property type="entry name" value="P-loop containing nucleotide triphosphate hydrolases"/>
    <property type="match status" value="1"/>
</dbReference>
<feature type="domain" description="PAC" evidence="9">
    <location>
        <begin position="303"/>
        <end position="354"/>
    </location>
</feature>
<evidence type="ECO:0000256" key="4">
    <source>
        <dbReference type="ARBA" id="ARBA00023015"/>
    </source>
</evidence>
<dbReference type="InterPro" id="IPR025944">
    <property type="entry name" value="Sigma_54_int_dom_CS"/>
</dbReference>
<dbReference type="PROSITE" id="PS00675">
    <property type="entry name" value="SIGMA54_INTERACT_1"/>
    <property type="match status" value="1"/>
</dbReference>
<dbReference type="SUPFAM" id="SSF46689">
    <property type="entry name" value="Homeodomain-like"/>
    <property type="match status" value="1"/>
</dbReference>
<keyword evidence="5" id="KW-0804">Transcription</keyword>
<dbReference type="AlphaFoldDB" id="A0A0D1VEP5"/>
<keyword evidence="12" id="KW-1185">Reference proteome</keyword>
<dbReference type="InterPro" id="IPR013767">
    <property type="entry name" value="PAS_fold"/>
</dbReference>
<dbReference type="Gene3D" id="1.10.10.60">
    <property type="entry name" value="Homeodomain-like"/>
    <property type="match status" value="1"/>
</dbReference>
<dbReference type="CDD" id="cd00009">
    <property type="entry name" value="AAA"/>
    <property type="match status" value="1"/>
</dbReference>
<dbReference type="Gene3D" id="3.30.450.20">
    <property type="entry name" value="PAS domain"/>
    <property type="match status" value="2"/>
</dbReference>
<protein>
    <recommendedName>
        <fullName evidence="6">HTH-type transcriptional regulatory protein TyrR</fullName>
    </recommendedName>
</protein>
<proteinExistence type="predicted"/>
<keyword evidence="2" id="KW-0058">Aromatic hydrocarbons catabolism</keyword>
<dbReference type="SMART" id="SM00382">
    <property type="entry name" value="AAA"/>
    <property type="match status" value="1"/>
</dbReference>
<dbReference type="PATRIC" id="fig|47500.8.peg.5047"/>
<dbReference type="PANTHER" id="PTHR32071:SF57">
    <property type="entry name" value="C4-DICARBOXYLATE TRANSPORT TRANSCRIPTIONAL REGULATORY PROTEIN DCTD"/>
    <property type="match status" value="1"/>
</dbReference>
<dbReference type="InterPro" id="IPR025662">
    <property type="entry name" value="Sigma_54_int_dom_ATP-bd_1"/>
</dbReference>
<sequence length="684" mass="78017">MIIWEQILRPISAIVTRQAELQDVLREIHKQGTDIAFVTENENIVGYVHTDSLLEQLRNIPDLKQPIRYRKDILKVPHLHPVEYYHNISVVLGIDTNGDITGYSTVWQARHQMNELQLTHMNQILNGAGAGVVRTNTAFEIEFINETAENILGLSRSFLMNRNYKKLLTMDKDINRVIQGETLMSVSSSINFKQISGNFSPLRIDGKVTGLIHIFFLRETFEEAVQELEFVRNLYSDLQAVYASSHEQILVVDPNGEVMRVAGTFLKEFWEMKGPEAVIGRNIYEFENKGMFRPNIVDLCIKKKKKLTMIQDTIHGRKVWSVATPVYHEGKLEKVVVLSRDITETNRLREKLTSTATGGDASDPFVPASHTDKPLIYRSRIVEDLVDEVKRVARVDSTVLFTGESGVGKEVFARTLHAASRRSEQALIRVNCGAIPENLIESELFGYERGAFTGADQKGKPGLFEVAHRGSIFLDEIGELSPNVQVKLLRVLQEKEIVRVGGVHTIPVDVRVIAATNQNLQEMIERGEFREDLYYRLNVIPIRIPPLRERMEDIFSLSIYFLQQFTRSYQIEKGFSPEALEVLENYDWPGNVRELQNIVERLLVTSQGEFIQREDVLRVLYGETGRRRKQPMVFELMPLKEAVAELESQLIELGLKKYGTALKVSEVLGVSPATISRRMNKLLK</sequence>
<dbReference type="InterPro" id="IPR030828">
    <property type="entry name" value="HTH_TyrR"/>
</dbReference>
<dbReference type="PANTHER" id="PTHR32071">
    <property type="entry name" value="TRANSCRIPTIONAL REGULATORY PROTEIN"/>
    <property type="match status" value="1"/>
</dbReference>
<dbReference type="PROSITE" id="PS50045">
    <property type="entry name" value="SIGMA54_INTERACT_4"/>
    <property type="match status" value="1"/>
</dbReference>
<dbReference type="InterPro" id="IPR003593">
    <property type="entry name" value="AAA+_ATPase"/>
</dbReference>
<evidence type="ECO:0000259" key="9">
    <source>
        <dbReference type="PROSITE" id="PS50113"/>
    </source>
</evidence>
<dbReference type="InterPro" id="IPR027417">
    <property type="entry name" value="P-loop_NTPase"/>
</dbReference>
<evidence type="ECO:0000256" key="3">
    <source>
        <dbReference type="ARBA" id="ARBA00022840"/>
    </source>
</evidence>
<dbReference type="GO" id="GO:0006355">
    <property type="term" value="P:regulation of DNA-templated transcription"/>
    <property type="evidence" value="ECO:0007669"/>
    <property type="project" value="InterPro"/>
</dbReference>
<keyword evidence="11" id="KW-0238">DNA-binding</keyword>
<dbReference type="InterPro" id="IPR000014">
    <property type="entry name" value="PAS"/>
</dbReference>
<feature type="domain" description="Sigma-54 factor interaction" evidence="7">
    <location>
        <begin position="375"/>
        <end position="604"/>
    </location>
</feature>
<dbReference type="Pfam" id="PF25601">
    <property type="entry name" value="AAA_lid_14"/>
    <property type="match status" value="1"/>
</dbReference>
<evidence type="ECO:0000256" key="6">
    <source>
        <dbReference type="ARBA" id="ARBA00029500"/>
    </source>
</evidence>
<dbReference type="InterPro" id="IPR002078">
    <property type="entry name" value="Sigma_54_int"/>
</dbReference>
<dbReference type="STRING" id="47500.AF333_19320"/>